<evidence type="ECO:0000313" key="2">
    <source>
        <dbReference type="EMBL" id="KAL1584649.1"/>
    </source>
</evidence>
<accession>A0AB34KHP6</accession>
<organism evidence="2 3">
    <name type="scientific">Cladosporium halotolerans</name>
    <dbReference type="NCBI Taxonomy" id="1052096"/>
    <lineage>
        <taxon>Eukaryota</taxon>
        <taxon>Fungi</taxon>
        <taxon>Dikarya</taxon>
        <taxon>Ascomycota</taxon>
        <taxon>Pezizomycotina</taxon>
        <taxon>Dothideomycetes</taxon>
        <taxon>Dothideomycetidae</taxon>
        <taxon>Cladosporiales</taxon>
        <taxon>Cladosporiaceae</taxon>
        <taxon>Cladosporium</taxon>
    </lineage>
</organism>
<evidence type="ECO:0000313" key="3">
    <source>
        <dbReference type="Proteomes" id="UP000803884"/>
    </source>
</evidence>
<feature type="compositionally biased region" description="Polar residues" evidence="1">
    <location>
        <begin position="719"/>
        <end position="733"/>
    </location>
</feature>
<evidence type="ECO:0000256" key="1">
    <source>
        <dbReference type="SAM" id="MobiDB-lite"/>
    </source>
</evidence>
<feature type="compositionally biased region" description="Basic and acidic residues" evidence="1">
    <location>
        <begin position="263"/>
        <end position="274"/>
    </location>
</feature>
<gene>
    <name evidence="2" type="ORF">WHR41_06843</name>
</gene>
<dbReference type="GeneID" id="96008286"/>
<feature type="compositionally biased region" description="Acidic residues" evidence="1">
    <location>
        <begin position="91"/>
        <end position="101"/>
    </location>
</feature>
<sequence>MTNEDDGLTFAAPQRQPRALKDIGYNNLIYDTSNTSSGDDLSDVEGVPSKDARRVLDVSFGPQHSRLTSPQTPALERAAAIEEAGGFFGDGVEDAEREPADDSANISTEAAHAEAGAQQPVFEANPQELKEDTEDRRAEAEAAEAREARKVARSPAKTNARLPSPWRAVPRRFQRSDQTRQFLRDGLRFNRRRGSSDSESGSGWRSALPKMPNFSSMTPFSSSNNDGANEADTEGRALKRSSRSGSFLTGSFQWPSRTSSNHADSETSSKRERSSSYARHLRRVSSPPDPEEVNGTVGDLPTRPELASLRSRKTYLRRSASDDSLTTARTMSRASSLGDDTRFTDVSAQVNNRMKAIKDSWADSSVKLPSMPSMSSLKPDFLRERAGSVTRKPVTNGTRQRAQSAADLSNSHHQKPTDPFTRQPYTSARAAAHDNKFEFTHPHMHKALSQLEGDIVILGGYRGSILRSAQPPHRQLWAPVKVGLNIRKVDLEVGIEPEDDERVADNVIPGGMLTHIGPVDIAKRFFKRLRNCENARSGKLRVHDYGYDWRLHPTFLSKQLQDFLATLPSNQPGVPKEKRGAIVVAHSLGGLITRHAVNQQPSLFSGVIYAGVPRTCVNILGPFRNGDDVLLSSRVLTAQVNFTIRTSFALLPLNGRCFFDKETGEEYPVDFFDPQSWIDNRFSPCLARPLPPLTRHAEPTGFFSGSMSTMAKALPSLRKNSITSRPRTSSNAHAPNDPTKATKAGGIAEPDATDMRAQGGSSQTAANNNIDASADDPEQGQAPSISTAVTLPREKALEYLTRTLASVKTFKQALAHHAPHTASNAYPPTAVVYGRNTPTVYGARVSGREGIKHADAYDALAFASGDGVVLAKAAMVPEGYRVVRGGVVSSERGHVTLLGDLEAMGRCLNAIVEGRRRGVGLGEERLKGSAR</sequence>
<feature type="compositionally biased region" description="Polar residues" evidence="1">
    <location>
        <begin position="393"/>
        <end position="411"/>
    </location>
</feature>
<feature type="compositionally biased region" description="Basic and acidic residues" evidence="1">
    <location>
        <begin position="128"/>
        <end position="150"/>
    </location>
</feature>
<dbReference type="AlphaFoldDB" id="A0AB34KHP6"/>
<dbReference type="InterPro" id="IPR029058">
    <property type="entry name" value="AB_hydrolase_fold"/>
</dbReference>
<feature type="region of interest" description="Disordered" evidence="1">
    <location>
        <begin position="719"/>
        <end position="787"/>
    </location>
</feature>
<dbReference type="Gene3D" id="3.40.50.1820">
    <property type="entry name" value="alpha/beta hydrolase"/>
    <property type="match status" value="1"/>
</dbReference>
<feature type="compositionally biased region" description="Polar residues" evidence="1">
    <location>
        <begin position="213"/>
        <end position="227"/>
    </location>
</feature>
<feature type="compositionally biased region" description="Polar residues" evidence="1">
    <location>
        <begin position="322"/>
        <end position="335"/>
    </location>
</feature>
<dbReference type="PANTHER" id="PTHR11440">
    <property type="entry name" value="LECITHIN-CHOLESTEROL ACYLTRANSFERASE-RELATED"/>
    <property type="match status" value="1"/>
</dbReference>
<feature type="compositionally biased region" description="Basic and acidic residues" evidence="1">
    <location>
        <begin position="174"/>
        <end position="188"/>
    </location>
</feature>
<reference evidence="2 3" key="1">
    <citation type="journal article" date="2020" name="Microbiol. Resour. Announc.">
        <title>Draft Genome Sequence of a Cladosporium Species Isolated from the Mesophotic Ascidian Didemnum maculosum.</title>
        <authorList>
            <person name="Gioti A."/>
            <person name="Siaperas R."/>
            <person name="Nikolaivits E."/>
            <person name="Le Goff G."/>
            <person name="Ouazzani J."/>
            <person name="Kotoulas G."/>
            <person name="Topakas E."/>
        </authorList>
    </citation>
    <scope>NUCLEOTIDE SEQUENCE [LARGE SCALE GENOMIC DNA]</scope>
    <source>
        <strain evidence="2 3">TM138-S3</strain>
    </source>
</reference>
<comment type="caution">
    <text evidence="2">The sequence shown here is derived from an EMBL/GenBank/DDBJ whole genome shotgun (WGS) entry which is preliminary data.</text>
</comment>
<dbReference type="RefSeq" id="XP_069227755.1">
    <property type="nucleotide sequence ID" value="XM_069375448.1"/>
</dbReference>
<name>A0AB34KHP6_9PEZI</name>
<proteinExistence type="predicted"/>
<feature type="compositionally biased region" description="Low complexity" evidence="1">
    <location>
        <begin position="197"/>
        <end position="206"/>
    </location>
</feature>
<dbReference type="Proteomes" id="UP000803884">
    <property type="component" value="Unassembled WGS sequence"/>
</dbReference>
<feature type="region of interest" description="Disordered" evidence="1">
    <location>
        <begin position="387"/>
        <end position="423"/>
    </location>
</feature>
<dbReference type="SUPFAM" id="SSF53474">
    <property type="entry name" value="alpha/beta-Hydrolases"/>
    <property type="match status" value="1"/>
</dbReference>
<dbReference type="EMBL" id="JAAQHG020000024">
    <property type="protein sequence ID" value="KAL1584649.1"/>
    <property type="molecule type" value="Genomic_DNA"/>
</dbReference>
<protein>
    <submittedName>
        <fullName evidence="2">Uncharacterized protein</fullName>
    </submittedName>
</protein>
<feature type="compositionally biased region" description="Polar residues" evidence="1">
    <location>
        <begin position="243"/>
        <end position="262"/>
    </location>
</feature>
<keyword evidence="3" id="KW-1185">Reference proteome</keyword>
<feature type="region of interest" description="Disordered" evidence="1">
    <location>
        <begin position="83"/>
        <end position="339"/>
    </location>
</feature>